<evidence type="ECO:0000313" key="1">
    <source>
        <dbReference type="EMBL" id="GGG16871.1"/>
    </source>
</evidence>
<dbReference type="EMBL" id="BMGR01000013">
    <property type="protein sequence ID" value="GGG16871.1"/>
    <property type="molecule type" value="Genomic_DNA"/>
</dbReference>
<proteinExistence type="predicted"/>
<accession>A0A917G0U7</accession>
<sequence>MTQEEVLKGGNVNHIVRKENTVLPPLVIGARVFMSYLSI</sequence>
<reference evidence="1" key="2">
    <citation type="submission" date="2020-09" db="EMBL/GenBank/DDBJ databases">
        <authorList>
            <person name="Sun Q."/>
            <person name="Zhou Y."/>
        </authorList>
    </citation>
    <scope>NUCLEOTIDE SEQUENCE</scope>
    <source>
        <strain evidence="1">CGMCC 1.12987</strain>
    </source>
</reference>
<gene>
    <name evidence="1" type="ORF">GCM10010916_37140</name>
</gene>
<keyword evidence="2" id="KW-1185">Reference proteome</keyword>
<comment type="caution">
    <text evidence="1">The sequence shown here is derived from an EMBL/GenBank/DDBJ whole genome shotgun (WGS) entry which is preliminary data.</text>
</comment>
<organism evidence="1 2">
    <name type="scientific">Paenibacillus abyssi</name>
    <dbReference type="NCBI Taxonomy" id="1340531"/>
    <lineage>
        <taxon>Bacteria</taxon>
        <taxon>Bacillati</taxon>
        <taxon>Bacillota</taxon>
        <taxon>Bacilli</taxon>
        <taxon>Bacillales</taxon>
        <taxon>Paenibacillaceae</taxon>
        <taxon>Paenibacillus</taxon>
    </lineage>
</organism>
<evidence type="ECO:0000313" key="2">
    <source>
        <dbReference type="Proteomes" id="UP000644756"/>
    </source>
</evidence>
<protein>
    <submittedName>
        <fullName evidence="1">Uncharacterized protein</fullName>
    </submittedName>
</protein>
<dbReference type="Proteomes" id="UP000644756">
    <property type="component" value="Unassembled WGS sequence"/>
</dbReference>
<dbReference type="AlphaFoldDB" id="A0A917G0U7"/>
<reference evidence="1" key="1">
    <citation type="journal article" date="2014" name="Int. J. Syst. Evol. Microbiol.">
        <title>Complete genome sequence of Corynebacterium casei LMG S-19264T (=DSM 44701T), isolated from a smear-ripened cheese.</title>
        <authorList>
            <consortium name="US DOE Joint Genome Institute (JGI-PGF)"/>
            <person name="Walter F."/>
            <person name="Albersmeier A."/>
            <person name="Kalinowski J."/>
            <person name="Ruckert C."/>
        </authorList>
    </citation>
    <scope>NUCLEOTIDE SEQUENCE</scope>
    <source>
        <strain evidence="1">CGMCC 1.12987</strain>
    </source>
</reference>
<name>A0A917G0U7_9BACL</name>